<feature type="domain" description="C2H2-type" evidence="9">
    <location>
        <begin position="779"/>
        <end position="803"/>
    </location>
</feature>
<feature type="compositionally biased region" description="Low complexity" evidence="8">
    <location>
        <begin position="423"/>
        <end position="445"/>
    </location>
</feature>
<evidence type="ECO:0000256" key="8">
    <source>
        <dbReference type="SAM" id="MobiDB-lite"/>
    </source>
</evidence>
<feature type="compositionally biased region" description="Polar residues" evidence="8">
    <location>
        <begin position="1350"/>
        <end position="1366"/>
    </location>
</feature>
<evidence type="ECO:0000256" key="3">
    <source>
        <dbReference type="ARBA" id="ARBA00022737"/>
    </source>
</evidence>
<feature type="compositionally biased region" description="Low complexity" evidence="8">
    <location>
        <begin position="1234"/>
        <end position="1250"/>
    </location>
</feature>
<feature type="region of interest" description="Disordered" evidence="8">
    <location>
        <begin position="1350"/>
        <end position="1388"/>
    </location>
</feature>
<dbReference type="GO" id="GO:0008270">
    <property type="term" value="F:zinc ion binding"/>
    <property type="evidence" value="ECO:0007669"/>
    <property type="project" value="UniProtKB-KW"/>
</dbReference>
<feature type="compositionally biased region" description="Low complexity" evidence="8">
    <location>
        <begin position="1110"/>
        <end position="1132"/>
    </location>
</feature>
<evidence type="ECO:0000256" key="7">
    <source>
        <dbReference type="PROSITE-ProRule" id="PRU00042"/>
    </source>
</evidence>
<evidence type="ECO:0000259" key="9">
    <source>
        <dbReference type="PROSITE" id="PS50157"/>
    </source>
</evidence>
<reference evidence="11" key="1">
    <citation type="submission" date="2014-03" db="EMBL/GenBank/DDBJ databases">
        <authorList>
            <person name="Aksoy S."/>
            <person name="Warren W."/>
            <person name="Wilson R.K."/>
        </authorList>
    </citation>
    <scope>NUCLEOTIDE SEQUENCE [LARGE SCALE GENOMIC DNA]</scope>
    <source>
        <strain evidence="11">IAEA</strain>
    </source>
</reference>
<feature type="compositionally biased region" description="Acidic residues" evidence="8">
    <location>
        <begin position="708"/>
        <end position="729"/>
    </location>
</feature>
<feature type="compositionally biased region" description="Low complexity" evidence="8">
    <location>
        <begin position="1288"/>
        <end position="1315"/>
    </location>
</feature>
<dbReference type="SUPFAM" id="SSF57667">
    <property type="entry name" value="beta-beta-alpha zinc fingers"/>
    <property type="match status" value="4"/>
</dbReference>
<dbReference type="InterPro" id="IPR013087">
    <property type="entry name" value="Znf_C2H2_type"/>
</dbReference>
<feature type="compositionally biased region" description="Polar residues" evidence="8">
    <location>
        <begin position="1202"/>
        <end position="1214"/>
    </location>
</feature>
<feature type="compositionally biased region" description="Low complexity" evidence="8">
    <location>
        <begin position="1153"/>
        <end position="1183"/>
    </location>
</feature>
<feature type="compositionally biased region" description="Low complexity" evidence="8">
    <location>
        <begin position="1375"/>
        <end position="1388"/>
    </location>
</feature>
<feature type="region of interest" description="Disordered" evidence="8">
    <location>
        <begin position="646"/>
        <end position="675"/>
    </location>
</feature>
<feature type="compositionally biased region" description="Polar residues" evidence="8">
    <location>
        <begin position="1133"/>
        <end position="1147"/>
    </location>
</feature>
<dbReference type="FunFam" id="3.30.160.60:FF:002683">
    <property type="entry name" value="Uncharacterized protein, isoform B"/>
    <property type="match status" value="1"/>
</dbReference>
<dbReference type="Proteomes" id="UP000092445">
    <property type="component" value="Unassembled WGS sequence"/>
</dbReference>
<dbReference type="STRING" id="7398.A0A1A9ZVK0"/>
<feature type="domain" description="C2H2-type" evidence="9">
    <location>
        <begin position="921"/>
        <end position="948"/>
    </location>
</feature>
<keyword evidence="5" id="KW-0862">Zinc</keyword>
<dbReference type="SMART" id="SM00355">
    <property type="entry name" value="ZnF_C2H2"/>
    <property type="match status" value="9"/>
</dbReference>
<evidence type="ECO:0000313" key="11">
    <source>
        <dbReference type="Proteomes" id="UP000092445"/>
    </source>
</evidence>
<evidence type="ECO:0000256" key="1">
    <source>
        <dbReference type="ARBA" id="ARBA00004123"/>
    </source>
</evidence>
<keyword evidence="3" id="KW-0677">Repeat</keyword>
<reference evidence="10" key="2">
    <citation type="submission" date="2020-05" db="UniProtKB">
        <authorList>
            <consortium name="EnsemblMetazoa"/>
        </authorList>
    </citation>
    <scope>IDENTIFICATION</scope>
    <source>
        <strain evidence="10">IAEA</strain>
    </source>
</reference>
<keyword evidence="4 7" id="KW-0863">Zinc-finger</keyword>
<dbReference type="PANTHER" id="PTHR16515:SF66">
    <property type="entry name" value="C2H2-TYPE DOMAIN-CONTAINING PROTEIN"/>
    <property type="match status" value="1"/>
</dbReference>
<dbReference type="InterPro" id="IPR036236">
    <property type="entry name" value="Znf_C2H2_sf"/>
</dbReference>
<dbReference type="EnsemblMetazoa" id="GPAI026365-RA">
    <property type="protein sequence ID" value="GPAI026365-PA"/>
    <property type="gene ID" value="GPAI026365"/>
</dbReference>
<protein>
    <recommendedName>
        <fullName evidence="9">C2H2-type domain-containing protein</fullName>
    </recommendedName>
</protein>
<dbReference type="InterPro" id="IPR050331">
    <property type="entry name" value="Zinc_finger"/>
</dbReference>
<dbReference type="PANTHER" id="PTHR16515">
    <property type="entry name" value="PR DOMAIN ZINC FINGER PROTEIN"/>
    <property type="match status" value="1"/>
</dbReference>
<feature type="domain" description="C2H2-type" evidence="9">
    <location>
        <begin position="863"/>
        <end position="892"/>
    </location>
</feature>
<accession>A0A1A9ZVK0</accession>
<feature type="region of interest" description="Disordered" evidence="8">
    <location>
        <begin position="374"/>
        <end position="459"/>
    </location>
</feature>
<feature type="domain" description="C2H2-type" evidence="9">
    <location>
        <begin position="979"/>
        <end position="1006"/>
    </location>
</feature>
<feature type="domain" description="C2H2-type" evidence="9">
    <location>
        <begin position="950"/>
        <end position="978"/>
    </location>
</feature>
<dbReference type="GO" id="GO:0005634">
    <property type="term" value="C:nucleus"/>
    <property type="evidence" value="ECO:0007669"/>
    <property type="project" value="UniProtKB-SubCell"/>
</dbReference>
<evidence type="ECO:0000256" key="4">
    <source>
        <dbReference type="ARBA" id="ARBA00022771"/>
    </source>
</evidence>
<name>A0A1A9ZVK0_GLOPL</name>
<comment type="subcellular location">
    <subcellularLocation>
        <location evidence="1">Nucleus</location>
    </subcellularLocation>
</comment>
<keyword evidence="11" id="KW-1185">Reference proteome</keyword>
<feature type="domain" description="C2H2-type" evidence="9">
    <location>
        <begin position="892"/>
        <end position="920"/>
    </location>
</feature>
<keyword evidence="6" id="KW-0539">Nucleus</keyword>
<feature type="region of interest" description="Disordered" evidence="8">
    <location>
        <begin position="1443"/>
        <end position="1462"/>
    </location>
</feature>
<feature type="region of interest" description="Disordered" evidence="8">
    <location>
        <begin position="703"/>
        <end position="778"/>
    </location>
</feature>
<dbReference type="Pfam" id="PF00096">
    <property type="entry name" value="zf-C2H2"/>
    <property type="match status" value="1"/>
</dbReference>
<sequence>MKFAAKALQVEQSFGLLDNLNATTRRDALHYLFQGLKFKYTDDCNHVVRRVFADIVETPSKESIHLVVNPKKEEIKSDAENTSTDLNQNFEKILCKEEFMCLDEDEVYSDDVDNENTSTLSKRMRYAAIRGAANRDPLDFIPSGLIDPRRLSRVHTVEGGSNCSEVLTDVALERNRQRAFGHQYNNQNSRLQYPRRLIENLPHYLRLAEKYVFHPDSEFTVHFHHRTSELSIHVFKEQFRIQLKEALKSHHKPFLKEFINDFILTGRLLGVTPPKNVLQTIRAEREVEWHQQALRKQEILRQKQLLSRPPNRRLLSVPVCGNTIAVEPETEFEVEASAPQEIMKFEEIIEEGMGPGRLIDGLVMEPEIEDVIGERSTSVSGTSGSGSSNSSAGNGLEAIPSEMVTTDSVSTLTAVQSGGSDANSLGNSSFSNNLSRTQQQQDQQQSNSNLGINGLTPISNNSTNSVNIVNDMQQEQRIVDNNFATFSPKEQQQQGNNHQHIEQEPQSLQNNDLEVRHLKTDGVTINNSLQLQSTKPSIQHNINNIINNSMHPQQHFQAQQQQRYMHMQQQQNHLNSHIQAQNHPLAMIGGMMESANQEHQQQLQAQRVQQHVTNSLANSIDSILDGTTASRSQTSAQQMQFMHYQQQQQQQHLPPHIQNVSQQQQLQQQQTHPNAMMSPMNIGGIPTTPVTLQMRGSLDTKSVNASFEQDDHDISHDEDEDDHENDTNDGMETKTQLIDGGSSSSTSLQAPSSGSNPGGGVSTAQSGSATSSKKEKPSYSCLLCPKSYRKRKSLLDHYKIHPGYCHDCGKPNGTSLEEIIHHNRTMHAKEYPFVCETCGESYSRRQQFHAHVESHNKKDIKTYSCHECGQKFTHKKMHQQHLDDTGHKADGAICEVCGEEFPSKNALYQHIIRVHKKDNFFECHICQNRFTLKANLERHVQLHTEIKRTYVCDICGSSYFTYPALKDHYSNAHTDASECKCTLCGKRFGSVKSLQRHLPSHSEERPHCCCYCDQTFKWKTHLVRHKQTVHGNQPSPKKVKRFTKEGDELVSMADVPGPPPAKVAKKSNVSKPKQQPNQQQQQQIGSISTPPPLSTTPGTSSSSQQEQFNAAIISNNSSQSSTASTSQHSLSANEPQPGSIYSQNFSTEKLLGQQQQQSVHTSHSAQHLQSQSQSQQQQQQQQRPTPPPTHHQQQQHHRHTPNTAAASAGQVSNTQQPQQPAQPQAMVGANKATQQQQQQPQQQQDQPLGGDLMGFQNMWPQPSAANQLAFGSAAQPQQQQQQPPPPSNSQQHPQQPGASNQAAAATAASTTDPHSYNNIGSILTNLIDNNPNPMEYNFEMMQQGTGVTAAGITSATGTPSAAVSQTPQQPPPALHNPQQQQQQQHHPAAYGLQASASAAGLIRHAAGVYGATSALYEVHHPAHHTAGLADMSEQQKNSFQPYHPHAALQPHTLGAHPLAPTAHHPLTAASHLLPHAGHHVYDRGGYSVLGAEEPKTVLPPITDYMHHMQQQQHVQQPDLLYYPVKND</sequence>
<dbReference type="PROSITE" id="PS00028">
    <property type="entry name" value="ZINC_FINGER_C2H2_1"/>
    <property type="match status" value="8"/>
</dbReference>
<dbReference type="VEuPathDB" id="VectorBase:GPAI026365"/>
<feature type="domain" description="C2H2-type" evidence="9">
    <location>
        <begin position="1007"/>
        <end position="1035"/>
    </location>
</feature>
<evidence type="ECO:0000313" key="10">
    <source>
        <dbReference type="EnsemblMetazoa" id="GPAI026365-PA"/>
    </source>
</evidence>
<feature type="compositionally biased region" description="Low complexity" evidence="8">
    <location>
        <begin position="1215"/>
        <end position="1225"/>
    </location>
</feature>
<keyword evidence="2" id="KW-0479">Metal-binding</keyword>
<feature type="compositionally biased region" description="Polar residues" evidence="8">
    <location>
        <begin position="403"/>
        <end position="422"/>
    </location>
</feature>
<dbReference type="GO" id="GO:0010468">
    <property type="term" value="P:regulation of gene expression"/>
    <property type="evidence" value="ECO:0007669"/>
    <property type="project" value="TreeGrafter"/>
</dbReference>
<feature type="compositionally biased region" description="Low complexity" evidence="8">
    <location>
        <begin position="1071"/>
        <end position="1088"/>
    </location>
</feature>
<proteinExistence type="predicted"/>
<evidence type="ECO:0000256" key="2">
    <source>
        <dbReference type="ARBA" id="ARBA00022723"/>
    </source>
</evidence>
<feature type="compositionally biased region" description="Low complexity" evidence="8">
    <location>
        <begin position="740"/>
        <end position="755"/>
    </location>
</feature>
<feature type="domain" description="C2H2-type" evidence="9">
    <location>
        <begin position="833"/>
        <end position="860"/>
    </location>
</feature>
<feature type="compositionally biased region" description="Low complexity" evidence="8">
    <location>
        <begin position="376"/>
        <end position="395"/>
    </location>
</feature>
<dbReference type="Gene3D" id="3.30.160.60">
    <property type="entry name" value="Classic Zinc Finger"/>
    <property type="match status" value="4"/>
</dbReference>
<feature type="region of interest" description="Disordered" evidence="8">
    <location>
        <begin position="1050"/>
        <end position="1317"/>
    </location>
</feature>
<evidence type="ECO:0000256" key="5">
    <source>
        <dbReference type="ARBA" id="ARBA00022833"/>
    </source>
</evidence>
<dbReference type="PROSITE" id="PS50157">
    <property type="entry name" value="ZINC_FINGER_C2H2_2"/>
    <property type="match status" value="8"/>
</dbReference>
<organism evidence="10 11">
    <name type="scientific">Glossina pallidipes</name>
    <name type="common">Tsetse fly</name>
    <dbReference type="NCBI Taxonomy" id="7398"/>
    <lineage>
        <taxon>Eukaryota</taxon>
        <taxon>Metazoa</taxon>
        <taxon>Ecdysozoa</taxon>
        <taxon>Arthropoda</taxon>
        <taxon>Hexapoda</taxon>
        <taxon>Insecta</taxon>
        <taxon>Pterygota</taxon>
        <taxon>Neoptera</taxon>
        <taxon>Endopterygota</taxon>
        <taxon>Diptera</taxon>
        <taxon>Brachycera</taxon>
        <taxon>Muscomorpha</taxon>
        <taxon>Hippoboscoidea</taxon>
        <taxon>Glossinidae</taxon>
        <taxon>Glossina</taxon>
    </lineage>
</organism>
<evidence type="ECO:0000256" key="6">
    <source>
        <dbReference type="ARBA" id="ARBA00023242"/>
    </source>
</evidence>